<evidence type="ECO:0000256" key="1">
    <source>
        <dbReference type="ARBA" id="ARBA00009995"/>
    </source>
</evidence>
<dbReference type="InterPro" id="IPR050271">
    <property type="entry name" value="UDP-glycosyltransferase"/>
</dbReference>
<dbReference type="AlphaFoldDB" id="A0A1S4FKH1"/>
<gene>
    <name evidence="4" type="primary">5571019</name>
</gene>
<evidence type="ECO:0000256" key="3">
    <source>
        <dbReference type="ARBA" id="ARBA00022679"/>
    </source>
</evidence>
<proteinExistence type="inferred from homology"/>
<dbReference type="PANTHER" id="PTHR48043">
    <property type="entry name" value="EG:EG0003.4 PROTEIN-RELATED"/>
    <property type="match status" value="1"/>
</dbReference>
<dbReference type="Proteomes" id="UP000008820">
    <property type="component" value="Chromosome 1"/>
</dbReference>
<reference evidence="4 5" key="1">
    <citation type="submission" date="2017-06" db="EMBL/GenBank/DDBJ databases">
        <title>Aedes aegypti genome working group (AGWG) sequencing and assembly.</title>
        <authorList>
            <consortium name="Aedes aegypti Genome Working Group (AGWG)"/>
            <person name="Matthews B.J."/>
        </authorList>
    </citation>
    <scope>NUCLEOTIDE SEQUENCE [LARGE SCALE GENOMIC DNA]</scope>
    <source>
        <strain evidence="4 5">LVP_AGWG</strain>
    </source>
</reference>
<dbReference type="VEuPathDB" id="VectorBase:AAEL008751"/>
<keyword evidence="2" id="KW-0328">Glycosyltransferase</keyword>
<dbReference type="InParanoid" id="A0A1S4FKH1"/>
<organism evidence="4 5">
    <name type="scientific">Aedes aegypti</name>
    <name type="common">Yellowfever mosquito</name>
    <name type="synonym">Culex aegypti</name>
    <dbReference type="NCBI Taxonomy" id="7159"/>
    <lineage>
        <taxon>Eukaryota</taxon>
        <taxon>Metazoa</taxon>
        <taxon>Ecdysozoa</taxon>
        <taxon>Arthropoda</taxon>
        <taxon>Hexapoda</taxon>
        <taxon>Insecta</taxon>
        <taxon>Pterygota</taxon>
        <taxon>Neoptera</taxon>
        <taxon>Endopterygota</taxon>
        <taxon>Diptera</taxon>
        <taxon>Nematocera</taxon>
        <taxon>Culicoidea</taxon>
        <taxon>Culicidae</taxon>
        <taxon>Culicinae</taxon>
        <taxon>Aedini</taxon>
        <taxon>Aedes</taxon>
        <taxon>Stegomyia</taxon>
    </lineage>
</organism>
<dbReference type="SUPFAM" id="SSF53756">
    <property type="entry name" value="UDP-Glycosyltransferase/glycogen phosphorylase"/>
    <property type="match status" value="1"/>
</dbReference>
<sequence>MKFKFWNFWCAVVSLVVIPAALAENILILQTLASRSHHIWNKQIFERLFNNGHNLTILSFEEEQSVPGKTFLIVKDLMAKLMADFEGDLDYTAEQSPVANIHFMYDFYNKASRLLVKEDAVRQLLAYPKTFKFDLIIHDLTMGQFLLGFVEYFGNPPLISITAFNIPPHVTTMTDAPLYTTYMPHYASSFDNKMVFIERVRNTLYWAFDLFYRNRIYMANEDKRVKQIFGGNATSVKLIEKRSDVVLVNSDFSMDYYQVLPPNVIPVGGLHVGRQEKVPPVVKQFIARANKGVILLCFGTNVASEMLGEGTNLDMFKVFRSMPDYGFIWKHGNPEELGIMPANVLVLKWVPQAAILANSRTKLLISHGGLLSLQEATWHGVPVLAIPFFVDQYSNAEKIVKAGAGVKLLPKNINEDTFKGAIKDVLENTSYYENMKQRSYLFKAQPEHPLDRAIFWIEKVLENKGLHYLRSPTPTMNIFQIYAIDMVASVLVIAFLYYLIIRRHIRRPATSDNVKPKKE</sequence>
<dbReference type="Gene3D" id="3.40.50.2000">
    <property type="entry name" value="Glycogen Phosphorylase B"/>
    <property type="match status" value="1"/>
</dbReference>
<dbReference type="GO" id="GO:0008194">
    <property type="term" value="F:UDP-glycosyltransferase activity"/>
    <property type="evidence" value="ECO:0007669"/>
    <property type="project" value="InterPro"/>
</dbReference>
<dbReference type="InterPro" id="IPR002213">
    <property type="entry name" value="UDP_glucos_trans"/>
</dbReference>
<dbReference type="PANTHER" id="PTHR48043:SF159">
    <property type="entry name" value="EG:EG0003.4 PROTEIN-RELATED"/>
    <property type="match status" value="1"/>
</dbReference>
<accession>A0A1S4FKH1</accession>
<dbReference type="FunFam" id="3.40.50.2000:FF:000021">
    <property type="entry name" value="UDP-glucuronosyltransferase"/>
    <property type="match status" value="1"/>
</dbReference>
<keyword evidence="3" id="KW-0808">Transferase</keyword>
<dbReference type="Pfam" id="PF00201">
    <property type="entry name" value="UDPGT"/>
    <property type="match status" value="1"/>
</dbReference>
<dbReference type="OrthoDB" id="5835829at2759"/>
<reference evidence="4" key="2">
    <citation type="submission" date="2020-05" db="UniProtKB">
        <authorList>
            <consortium name="EnsemblMetazoa"/>
        </authorList>
    </citation>
    <scope>IDENTIFICATION</scope>
    <source>
        <strain evidence="4">LVP_AGWG</strain>
    </source>
</reference>
<protein>
    <submittedName>
        <fullName evidence="4">Uncharacterized protein</fullName>
    </submittedName>
</protein>
<evidence type="ECO:0000256" key="2">
    <source>
        <dbReference type="ARBA" id="ARBA00022676"/>
    </source>
</evidence>
<dbReference type="CDD" id="cd03784">
    <property type="entry name" value="GT1_Gtf-like"/>
    <property type="match status" value="1"/>
</dbReference>
<keyword evidence="5" id="KW-1185">Reference proteome</keyword>
<name>A0A1S4FKH1_AEDAE</name>
<evidence type="ECO:0000313" key="4">
    <source>
        <dbReference type="EnsemblMetazoa" id="AAEL008751-PA"/>
    </source>
</evidence>
<dbReference type="EnsemblMetazoa" id="AAEL008751-RA">
    <property type="protein sequence ID" value="AAEL008751-PA"/>
    <property type="gene ID" value="AAEL008751"/>
</dbReference>
<evidence type="ECO:0000313" key="5">
    <source>
        <dbReference type="Proteomes" id="UP000008820"/>
    </source>
</evidence>
<comment type="similarity">
    <text evidence="1">Belongs to the UDP-glycosyltransferase family.</text>
</comment>